<evidence type="ECO:0000259" key="2">
    <source>
        <dbReference type="Pfam" id="PF09423"/>
    </source>
</evidence>
<dbReference type="SUPFAM" id="SSF56300">
    <property type="entry name" value="Metallo-dependent phosphatases"/>
    <property type="match status" value="1"/>
</dbReference>
<evidence type="ECO:0008006" key="6">
    <source>
        <dbReference type="Google" id="ProtNLM"/>
    </source>
</evidence>
<dbReference type="InterPro" id="IPR032093">
    <property type="entry name" value="PhoD_N"/>
</dbReference>
<sequence>MRSTIILTSIVLAVTCHATELLDRNLAYMSPFVGFNEFSHDTRAIQAHHIRHAKRQMIDSTGLSDEHYPTFYGGDFSNSPFVWGGGVNFTHSVASGDPFDTSVLLWTRAVPLQDDTGSLPDQSVPVCVSWKIFDNSQLSGRPINSGEAFTSYDVDFTVKVEATKLKADTHYWYQFSDCSHPTTVSPVGATRTISNPNTPAHLVNGGKPLTLAVFSCSQFQNGWFNAYGVAAHNTSADIFVHLGDYIYEQPGNGARIGRVTLGRELATLADYRQRLNQYRTDTSLVAAHQAAPWITVWVCLGDGKITIHLLTSTSIADNAWKAGTADSNDTAVGCKFSPSGACFTDRKLAGVRAYHEWMPIRQVAVDDKLRIWRNFQIGKLLASIRDIASHGYQGLNLTVSFSGLDYARYSLDPDSALVINSLADFQNRSLMGAAQEQWFYHTLSQSKSRGAVWRVVGQQIVFTQLNESGFDVDAWDGYRANRARVLGHLYDNKISNTLILSGDSHANWVSDLARPNDTTTYVTLFVNSSSTSSGSTHSRFYNYNGPPSYDPVSGRGAIGVEFAGTAVTSGSPFGSAAASPTLADTRSQLYVSVNADLQWSEGYYRGFFTLKLDPNNAFASYYAMRNTSTANLDSFISANFTVKAGANKLTRPVAGGQVLAGALKSGIQTAGGSE</sequence>
<dbReference type="Gene3D" id="3.60.21.70">
    <property type="entry name" value="PhoD-like phosphatase"/>
    <property type="match status" value="1"/>
</dbReference>
<dbReference type="InterPro" id="IPR029052">
    <property type="entry name" value="Metallo-depent_PP-like"/>
</dbReference>
<proteinExistence type="predicted"/>
<dbReference type="Gene3D" id="2.60.40.380">
    <property type="entry name" value="Purple acid phosphatase-like, N-terminal"/>
    <property type="match status" value="1"/>
</dbReference>
<feature type="chain" id="PRO_5041942020" description="Alkaline phosphatase" evidence="1">
    <location>
        <begin position="19"/>
        <end position="674"/>
    </location>
</feature>
<evidence type="ECO:0000259" key="3">
    <source>
        <dbReference type="Pfam" id="PF16655"/>
    </source>
</evidence>
<dbReference type="CDD" id="cd07389">
    <property type="entry name" value="MPP_PhoD"/>
    <property type="match status" value="1"/>
</dbReference>
<dbReference type="AlphaFoldDB" id="A0AAD5VEF0"/>
<feature type="domain" description="Phospholipase D N-terminal" evidence="3">
    <location>
        <begin position="91"/>
        <end position="192"/>
    </location>
</feature>
<dbReference type="PANTHER" id="PTHR43606">
    <property type="entry name" value="PHOSPHATASE, PUTATIVE (AFU_ORTHOLOGUE AFUA_6G08710)-RELATED"/>
    <property type="match status" value="1"/>
</dbReference>
<dbReference type="Pfam" id="PF09423">
    <property type="entry name" value="PhoD"/>
    <property type="match status" value="1"/>
</dbReference>
<reference evidence="4" key="1">
    <citation type="submission" date="2022-07" db="EMBL/GenBank/DDBJ databases">
        <title>Genome Sequence of Physisporinus lineatus.</title>
        <authorList>
            <person name="Buettner E."/>
        </authorList>
    </citation>
    <scope>NUCLEOTIDE SEQUENCE</scope>
    <source>
        <strain evidence="4">VT162</strain>
    </source>
</reference>
<dbReference type="Pfam" id="PF16655">
    <property type="entry name" value="PhoD_N"/>
    <property type="match status" value="1"/>
</dbReference>
<dbReference type="EMBL" id="JANAWD010000001">
    <property type="protein sequence ID" value="KAJ3492307.1"/>
    <property type="molecule type" value="Genomic_DNA"/>
</dbReference>
<keyword evidence="5" id="KW-1185">Reference proteome</keyword>
<keyword evidence="1" id="KW-0732">Signal</keyword>
<feature type="domain" description="PhoD-like phosphatase metallophosphatase" evidence="2">
    <location>
        <begin position="211"/>
        <end position="617"/>
    </location>
</feature>
<dbReference type="InterPro" id="IPR018946">
    <property type="entry name" value="PhoD-like_MPP"/>
</dbReference>
<dbReference type="InterPro" id="IPR052900">
    <property type="entry name" value="Phospholipid_Metab_Enz"/>
</dbReference>
<protein>
    <recommendedName>
        <fullName evidence="6">Alkaline phosphatase</fullName>
    </recommendedName>
</protein>
<evidence type="ECO:0000313" key="4">
    <source>
        <dbReference type="EMBL" id="KAJ3492307.1"/>
    </source>
</evidence>
<dbReference type="Proteomes" id="UP001212997">
    <property type="component" value="Unassembled WGS sequence"/>
</dbReference>
<gene>
    <name evidence="4" type="ORF">NLI96_g25</name>
</gene>
<feature type="signal peptide" evidence="1">
    <location>
        <begin position="1"/>
        <end position="18"/>
    </location>
</feature>
<evidence type="ECO:0000256" key="1">
    <source>
        <dbReference type="SAM" id="SignalP"/>
    </source>
</evidence>
<accession>A0AAD5VEF0</accession>
<organism evidence="4 5">
    <name type="scientific">Meripilus lineatus</name>
    <dbReference type="NCBI Taxonomy" id="2056292"/>
    <lineage>
        <taxon>Eukaryota</taxon>
        <taxon>Fungi</taxon>
        <taxon>Dikarya</taxon>
        <taxon>Basidiomycota</taxon>
        <taxon>Agaricomycotina</taxon>
        <taxon>Agaricomycetes</taxon>
        <taxon>Polyporales</taxon>
        <taxon>Meripilaceae</taxon>
        <taxon>Meripilus</taxon>
    </lineage>
</organism>
<dbReference type="InterPro" id="IPR038607">
    <property type="entry name" value="PhoD-like_sf"/>
</dbReference>
<evidence type="ECO:0000313" key="5">
    <source>
        <dbReference type="Proteomes" id="UP001212997"/>
    </source>
</evidence>
<name>A0AAD5VEF0_9APHY</name>
<comment type="caution">
    <text evidence="4">The sequence shown here is derived from an EMBL/GenBank/DDBJ whole genome shotgun (WGS) entry which is preliminary data.</text>
</comment>
<dbReference type="PANTHER" id="PTHR43606:SF7">
    <property type="entry name" value="PHOSPHATASE, PUTATIVE (AFU_ORTHOLOGUE AFUA_6G08710)-RELATED"/>
    <property type="match status" value="1"/>
</dbReference>